<organism evidence="3 4">
    <name type="scientific">Azomonas agilis</name>
    <dbReference type="NCBI Taxonomy" id="116849"/>
    <lineage>
        <taxon>Bacteria</taxon>
        <taxon>Pseudomonadati</taxon>
        <taxon>Pseudomonadota</taxon>
        <taxon>Gammaproteobacteria</taxon>
        <taxon>Pseudomonadales</taxon>
        <taxon>Pseudomonadaceae</taxon>
        <taxon>Azomonas</taxon>
    </lineage>
</organism>
<dbReference type="PANTHER" id="PTHR33279">
    <property type="entry name" value="SULFUR CARRIER PROTEIN YEDF-RELATED"/>
    <property type="match status" value="1"/>
</dbReference>
<keyword evidence="3" id="KW-0808">Transferase</keyword>
<dbReference type="PANTHER" id="PTHR33279:SF2">
    <property type="entry name" value="SULFUR CARRIER PROTEIN TUSA"/>
    <property type="match status" value="1"/>
</dbReference>
<evidence type="ECO:0000313" key="4">
    <source>
        <dbReference type="Proteomes" id="UP000319627"/>
    </source>
</evidence>
<keyword evidence="4" id="KW-1185">Reference proteome</keyword>
<dbReference type="PROSITE" id="PS01148">
    <property type="entry name" value="UPF0033"/>
    <property type="match status" value="1"/>
</dbReference>
<dbReference type="SUPFAM" id="SSF64307">
    <property type="entry name" value="SirA-like"/>
    <property type="match status" value="1"/>
</dbReference>
<dbReference type="EMBL" id="VLKG01000006">
    <property type="protein sequence ID" value="TWH65060.1"/>
    <property type="molecule type" value="Genomic_DNA"/>
</dbReference>
<comment type="caution">
    <text evidence="3">The sequence shown here is derived from an EMBL/GenBank/DDBJ whole genome shotgun (WGS) entry which is preliminary data.</text>
</comment>
<dbReference type="Pfam" id="PF01206">
    <property type="entry name" value="TusA"/>
    <property type="match status" value="1"/>
</dbReference>
<evidence type="ECO:0000256" key="1">
    <source>
        <dbReference type="ARBA" id="ARBA00008984"/>
    </source>
</evidence>
<dbReference type="InterPro" id="IPR036868">
    <property type="entry name" value="TusA-like_sf"/>
</dbReference>
<feature type="domain" description="UPF0033" evidence="2">
    <location>
        <begin position="16"/>
        <end position="40"/>
    </location>
</feature>
<gene>
    <name evidence="3" type="ORF">LX59_02004</name>
</gene>
<name>A0A562I234_9GAMM</name>
<dbReference type="RefSeq" id="WP_144571700.1">
    <property type="nucleotide sequence ID" value="NZ_VLKG01000006.1"/>
</dbReference>
<dbReference type="Proteomes" id="UP000319627">
    <property type="component" value="Unassembled WGS sequence"/>
</dbReference>
<reference evidence="3 4" key="1">
    <citation type="submission" date="2019-07" db="EMBL/GenBank/DDBJ databases">
        <title>Genomic Encyclopedia of Type Strains, Phase I: the one thousand microbial genomes (KMG-I) project.</title>
        <authorList>
            <person name="Kyrpides N."/>
        </authorList>
    </citation>
    <scope>NUCLEOTIDE SEQUENCE [LARGE SCALE GENOMIC DNA]</scope>
    <source>
        <strain evidence="3 4">DSM 375</strain>
    </source>
</reference>
<sequence length="87" mass="9558">MISISPSESMIHDVELDVRGLTCPLPLLKAKLALNSLSSGQVLKVLVTDAASQRDFRSFAQLSGHTLIQEAVQSEPEVVYLYWLCKA</sequence>
<proteinExistence type="inferred from homology"/>
<evidence type="ECO:0000259" key="2">
    <source>
        <dbReference type="PROSITE" id="PS01148"/>
    </source>
</evidence>
<dbReference type="InterPro" id="IPR001455">
    <property type="entry name" value="TusA-like"/>
</dbReference>
<dbReference type="GO" id="GO:0016740">
    <property type="term" value="F:transferase activity"/>
    <property type="evidence" value="ECO:0007669"/>
    <property type="project" value="UniProtKB-KW"/>
</dbReference>
<dbReference type="Gene3D" id="3.30.110.40">
    <property type="entry name" value="TusA-like domain"/>
    <property type="match status" value="1"/>
</dbReference>
<dbReference type="AlphaFoldDB" id="A0A562I234"/>
<comment type="similarity">
    <text evidence="1">Belongs to the sulfur carrier protein TusA family.</text>
</comment>
<protein>
    <submittedName>
        <fullName evidence="3">TusA-related sulfurtransferase</fullName>
    </submittedName>
</protein>
<evidence type="ECO:0000313" key="3">
    <source>
        <dbReference type="EMBL" id="TWH65060.1"/>
    </source>
</evidence>
<dbReference type="OrthoDB" id="9797551at2"/>
<accession>A0A562I234</accession>